<dbReference type="Gene3D" id="3.90.1560.10">
    <property type="entry name" value="ComB-like"/>
    <property type="match status" value="1"/>
</dbReference>
<name>A0A4R4DZ89_9BACT</name>
<organism evidence="9 10">
    <name type="scientific">Flaviaesturariibacter aridisoli</name>
    <dbReference type="NCBI Taxonomy" id="2545761"/>
    <lineage>
        <taxon>Bacteria</taxon>
        <taxon>Pseudomonadati</taxon>
        <taxon>Bacteroidota</taxon>
        <taxon>Chitinophagia</taxon>
        <taxon>Chitinophagales</taxon>
        <taxon>Chitinophagaceae</taxon>
        <taxon>Flaviaestuariibacter</taxon>
    </lineage>
</organism>
<protein>
    <recommendedName>
        <fullName evidence="4 8">Probable 2-phosphosulfolactate phosphatase</fullName>
        <ecNumber evidence="3 8">3.1.3.71</ecNumber>
    </recommendedName>
</protein>
<dbReference type="HAMAP" id="MF_00490">
    <property type="entry name" value="ComB"/>
    <property type="match status" value="1"/>
</dbReference>
<dbReference type="GO" id="GO:0050545">
    <property type="term" value="F:sulfopyruvate decarboxylase activity"/>
    <property type="evidence" value="ECO:0007669"/>
    <property type="project" value="TreeGrafter"/>
</dbReference>
<keyword evidence="10" id="KW-1185">Reference proteome</keyword>
<dbReference type="OrthoDB" id="4913at2"/>
<dbReference type="InterPro" id="IPR036702">
    <property type="entry name" value="ComB-like_sf"/>
</dbReference>
<dbReference type="Proteomes" id="UP000295164">
    <property type="component" value="Unassembled WGS sequence"/>
</dbReference>
<evidence type="ECO:0000313" key="9">
    <source>
        <dbReference type="EMBL" id="TCZ71749.1"/>
    </source>
</evidence>
<dbReference type="AlphaFoldDB" id="A0A4R4DZ89"/>
<comment type="similarity">
    <text evidence="2 8">Belongs to the ComB family.</text>
</comment>
<keyword evidence="6 8" id="KW-0460">Magnesium</keyword>
<dbReference type="SUPFAM" id="SSF142823">
    <property type="entry name" value="ComB-like"/>
    <property type="match status" value="1"/>
</dbReference>
<dbReference type="RefSeq" id="WP_131851902.1">
    <property type="nucleotide sequence ID" value="NZ_SKFH01000012.1"/>
</dbReference>
<sequence length="251" mass="27354">MTNSKPTLYTCLSPALLHLYDVRDCVVVVIDVLRATSTMATVLYNGAKEIIPVDSVERCIQLGRELACITAGERDGQVAPGLQYGNSSFEYPREFIAGKTLVLTTTNGTKLLHMALAKGATEIITGAFLNLSAVCDHLVSLKKNVILGCAAWKDKPNIEDTLFAGAVVSRIKEHFSVNCDASHMAECLYGLAKDDMYEFMKRNDASHYHRLTNFGLEKDIRHCLTADQANVLPEYVDGKLVAGPLSPKGGT</sequence>
<dbReference type="PANTHER" id="PTHR37311">
    <property type="entry name" value="2-PHOSPHOSULFOLACTATE PHOSPHATASE-RELATED"/>
    <property type="match status" value="1"/>
</dbReference>
<evidence type="ECO:0000313" key="10">
    <source>
        <dbReference type="Proteomes" id="UP000295164"/>
    </source>
</evidence>
<comment type="caution">
    <text evidence="9">The sequence shown here is derived from an EMBL/GenBank/DDBJ whole genome shotgun (WGS) entry which is preliminary data.</text>
</comment>
<evidence type="ECO:0000256" key="5">
    <source>
        <dbReference type="ARBA" id="ARBA00022801"/>
    </source>
</evidence>
<dbReference type="InterPro" id="IPR005238">
    <property type="entry name" value="ComB-like"/>
</dbReference>
<dbReference type="EC" id="3.1.3.71" evidence="3 8"/>
<proteinExistence type="inferred from homology"/>
<keyword evidence="5 8" id="KW-0378">Hydrolase</keyword>
<evidence type="ECO:0000256" key="8">
    <source>
        <dbReference type="HAMAP-Rule" id="MF_00490"/>
    </source>
</evidence>
<dbReference type="PANTHER" id="PTHR37311:SF1">
    <property type="entry name" value="2-PHOSPHOSULFOLACTATE PHOSPHATASE-RELATED"/>
    <property type="match status" value="1"/>
</dbReference>
<accession>A0A4R4DZ89</accession>
<dbReference type="Pfam" id="PF04029">
    <property type="entry name" value="2-ph_phosp"/>
    <property type="match status" value="1"/>
</dbReference>
<comment type="catalytic activity">
    <reaction evidence="7 8">
        <text>(2R)-O-phospho-3-sulfolactate + H2O = (2R)-3-sulfolactate + phosphate</text>
        <dbReference type="Rhea" id="RHEA:23416"/>
        <dbReference type="ChEBI" id="CHEBI:15377"/>
        <dbReference type="ChEBI" id="CHEBI:15597"/>
        <dbReference type="ChEBI" id="CHEBI:43474"/>
        <dbReference type="ChEBI" id="CHEBI:58738"/>
        <dbReference type="EC" id="3.1.3.71"/>
    </reaction>
</comment>
<dbReference type="EMBL" id="SKFH01000012">
    <property type="protein sequence ID" value="TCZ71749.1"/>
    <property type="molecule type" value="Genomic_DNA"/>
</dbReference>
<dbReference type="GO" id="GO:0000287">
    <property type="term" value="F:magnesium ion binding"/>
    <property type="evidence" value="ECO:0007669"/>
    <property type="project" value="UniProtKB-UniRule"/>
</dbReference>
<evidence type="ECO:0000256" key="7">
    <source>
        <dbReference type="ARBA" id="ARBA00033711"/>
    </source>
</evidence>
<comment type="cofactor">
    <cofactor evidence="1 8">
        <name>Mg(2+)</name>
        <dbReference type="ChEBI" id="CHEBI:18420"/>
    </cofactor>
</comment>
<evidence type="ECO:0000256" key="6">
    <source>
        <dbReference type="ARBA" id="ARBA00022842"/>
    </source>
</evidence>
<evidence type="ECO:0000256" key="4">
    <source>
        <dbReference type="ARBA" id="ARBA00021948"/>
    </source>
</evidence>
<evidence type="ECO:0000256" key="2">
    <source>
        <dbReference type="ARBA" id="ARBA00009997"/>
    </source>
</evidence>
<evidence type="ECO:0000256" key="1">
    <source>
        <dbReference type="ARBA" id="ARBA00001946"/>
    </source>
</evidence>
<dbReference type="GO" id="GO:0050532">
    <property type="term" value="F:2-phosphosulfolactate phosphatase activity"/>
    <property type="evidence" value="ECO:0007669"/>
    <property type="project" value="UniProtKB-UniRule"/>
</dbReference>
<evidence type="ECO:0000256" key="3">
    <source>
        <dbReference type="ARBA" id="ARBA00012953"/>
    </source>
</evidence>
<reference evidence="9 10" key="1">
    <citation type="submission" date="2019-03" db="EMBL/GenBank/DDBJ databases">
        <authorList>
            <person name="Kim M.K.M."/>
        </authorList>
    </citation>
    <scope>NUCLEOTIDE SEQUENCE [LARGE SCALE GENOMIC DNA]</scope>
    <source>
        <strain evidence="9 10">17J68-15</strain>
    </source>
</reference>
<gene>
    <name evidence="8" type="primary">comB</name>
    <name evidence="9" type="ORF">E0486_09350</name>
</gene>